<feature type="transmembrane region" description="Helical" evidence="1">
    <location>
        <begin position="215"/>
        <end position="234"/>
    </location>
</feature>
<dbReference type="OrthoDB" id="787277at2"/>
<dbReference type="RefSeq" id="WP_038336025.1">
    <property type="nucleotide sequence ID" value="NZ_CP040908.1"/>
</dbReference>
<feature type="transmembrane region" description="Helical" evidence="1">
    <location>
        <begin position="55"/>
        <end position="78"/>
    </location>
</feature>
<feature type="transmembrane region" description="Helical" evidence="1">
    <location>
        <begin position="7"/>
        <end position="23"/>
    </location>
</feature>
<evidence type="ECO:0000313" key="2">
    <source>
        <dbReference type="EMBL" id="QLL59701.1"/>
    </source>
</evidence>
<dbReference type="KEGG" id="efal:FH779_17125"/>
<feature type="transmembrane region" description="Helical" evidence="1">
    <location>
        <begin position="84"/>
        <end position="101"/>
    </location>
</feature>
<keyword evidence="1" id="KW-0472">Membrane</keyword>
<dbReference type="AlphaFoldDB" id="A0A7H9DY74"/>
<keyword evidence="3" id="KW-1185">Reference proteome</keyword>
<proteinExistence type="predicted"/>
<reference evidence="2 3" key="1">
    <citation type="submission" date="2019-06" db="EMBL/GenBank/DDBJ databases">
        <title>Emergence of pandrug resistant Empedobacter falsenii in China.</title>
        <authorList>
            <person name="Dong N."/>
            <person name="Chen S."/>
            <person name="Zhang R."/>
        </authorList>
    </citation>
    <scope>NUCLEOTIDE SEQUENCE [LARGE SCALE GENOMIC DNA]</scope>
    <source>
        <strain evidence="2 3">1681-1</strain>
    </source>
</reference>
<keyword evidence="1" id="KW-0812">Transmembrane</keyword>
<evidence type="ECO:0000313" key="3">
    <source>
        <dbReference type="Proteomes" id="UP000510643"/>
    </source>
</evidence>
<name>A0A7H9DY74_9FLAO</name>
<dbReference type="Proteomes" id="UP000510643">
    <property type="component" value="Chromosome"/>
</dbReference>
<protein>
    <recommendedName>
        <fullName evidence="4">O-antigen ligase family protein</fullName>
    </recommendedName>
</protein>
<feature type="transmembrane region" description="Helical" evidence="1">
    <location>
        <begin position="113"/>
        <end position="133"/>
    </location>
</feature>
<accession>A0A7H9DY74</accession>
<evidence type="ECO:0000256" key="1">
    <source>
        <dbReference type="SAM" id="Phobius"/>
    </source>
</evidence>
<keyword evidence="1" id="KW-1133">Transmembrane helix</keyword>
<feature type="transmembrane region" description="Helical" evidence="1">
    <location>
        <begin position="334"/>
        <end position="355"/>
    </location>
</feature>
<feature type="transmembrane region" description="Helical" evidence="1">
    <location>
        <begin position="367"/>
        <end position="386"/>
    </location>
</feature>
<evidence type="ECO:0008006" key="4">
    <source>
        <dbReference type="Google" id="ProtNLM"/>
    </source>
</evidence>
<sequence>MKISKQKYYSILLILLILFQLYIGSYKTIFVLELILLIQYFITEKIVLHIKFIKIIAFISSFVLLGFVGTFVYNYAFIDIFKDFIFFFKPILGIILGYLYARKIDNTAYFAKVIVYLGLACAIAHLSIVIISSDLRNISSMRLITKDNFIECFSLVFLLFYKYFFKKSFTKNKLYSTIILCILCLSIFIYFSRLMFIIVILVSLGALGLTKLNKFNLTIIIALIFSIIGLFYYLNNTPINRNAKGFDGFLYKIKMSQSEIYQSKVRITDHGKLWDHWRAYEALKSIQLIENKPETIIYGNGFGSLINLKFHAPLDGSKKGMKYISHTHNGYTFILYKLGVFALFAYLFFIFRLYWVGQKSNTFEAKFISVLAIIYFFTTLTITGIYNQRDNMIIILGCLLFYYFNTFNKSSAEVDQA</sequence>
<gene>
    <name evidence="2" type="ORF">FH779_17125</name>
</gene>
<feature type="transmembrane region" description="Helical" evidence="1">
    <location>
        <begin position="148"/>
        <end position="165"/>
    </location>
</feature>
<dbReference type="EMBL" id="CP040908">
    <property type="protein sequence ID" value="QLL59701.1"/>
    <property type="molecule type" value="Genomic_DNA"/>
</dbReference>
<feature type="transmembrane region" description="Helical" evidence="1">
    <location>
        <begin position="177"/>
        <end position="209"/>
    </location>
</feature>
<organism evidence="2 3">
    <name type="scientific">Empedobacter falsenii</name>
    <dbReference type="NCBI Taxonomy" id="343874"/>
    <lineage>
        <taxon>Bacteria</taxon>
        <taxon>Pseudomonadati</taxon>
        <taxon>Bacteroidota</taxon>
        <taxon>Flavobacteriia</taxon>
        <taxon>Flavobacteriales</taxon>
        <taxon>Weeksellaceae</taxon>
        <taxon>Empedobacter</taxon>
    </lineage>
</organism>
<dbReference type="GeneID" id="78403213"/>
<feature type="transmembrane region" description="Helical" evidence="1">
    <location>
        <begin position="29"/>
        <end position="48"/>
    </location>
</feature>